<dbReference type="VEuPathDB" id="FungiDB:PHYBLDRAFT_72145"/>
<accession>A0A162NBQ5</accession>
<dbReference type="Proteomes" id="UP000077315">
    <property type="component" value="Unassembled WGS sequence"/>
</dbReference>
<name>A0A162NBQ5_PHYB8</name>
<sequence length="107" mass="12252">MYSFSQKCPLHQSKRILVDNDNKYDMDLSITGKITINTHGEIQAYYCEYSAFYSGVLPIYTGTKADLSTKKTLFQTLFFAVIQSVSMLKINNQKLHHMCIVELSLSE</sequence>
<dbReference type="RefSeq" id="XP_018285774.1">
    <property type="nucleotide sequence ID" value="XM_018442604.1"/>
</dbReference>
<evidence type="ECO:0000313" key="2">
    <source>
        <dbReference type="Proteomes" id="UP000077315"/>
    </source>
</evidence>
<organism evidence="1 2">
    <name type="scientific">Phycomyces blakesleeanus (strain ATCC 8743b / DSM 1359 / FGSC 10004 / NBRC 33097 / NRRL 1555)</name>
    <dbReference type="NCBI Taxonomy" id="763407"/>
    <lineage>
        <taxon>Eukaryota</taxon>
        <taxon>Fungi</taxon>
        <taxon>Fungi incertae sedis</taxon>
        <taxon>Mucoromycota</taxon>
        <taxon>Mucoromycotina</taxon>
        <taxon>Mucoromycetes</taxon>
        <taxon>Mucorales</taxon>
        <taxon>Phycomycetaceae</taxon>
        <taxon>Phycomyces</taxon>
    </lineage>
</organism>
<gene>
    <name evidence="1" type="ORF">PHYBLDRAFT_72145</name>
</gene>
<dbReference type="AlphaFoldDB" id="A0A162NBQ5"/>
<proteinExistence type="predicted"/>
<keyword evidence="2" id="KW-1185">Reference proteome</keyword>
<protein>
    <submittedName>
        <fullName evidence="1">Uncharacterized protein</fullName>
    </submittedName>
</protein>
<evidence type="ECO:0000313" key="1">
    <source>
        <dbReference type="EMBL" id="OAD67734.1"/>
    </source>
</evidence>
<reference evidence="2" key="1">
    <citation type="submission" date="2015-06" db="EMBL/GenBank/DDBJ databases">
        <title>Expansion of signal transduction pathways in fungi by whole-genome duplication.</title>
        <authorList>
            <consortium name="DOE Joint Genome Institute"/>
            <person name="Corrochano L.M."/>
            <person name="Kuo A."/>
            <person name="Marcet-Houben M."/>
            <person name="Polaino S."/>
            <person name="Salamov A."/>
            <person name="Villalobos J.M."/>
            <person name="Alvarez M.I."/>
            <person name="Avalos J."/>
            <person name="Benito E.P."/>
            <person name="Benoit I."/>
            <person name="Burger G."/>
            <person name="Camino L.P."/>
            <person name="Canovas D."/>
            <person name="Cerda-Olmedo E."/>
            <person name="Cheng J.-F."/>
            <person name="Dominguez A."/>
            <person name="Elias M."/>
            <person name="Eslava A.P."/>
            <person name="Glaser F."/>
            <person name="Grimwood J."/>
            <person name="Gutierrez G."/>
            <person name="Heitman J."/>
            <person name="Henrissat B."/>
            <person name="Iturriaga E.A."/>
            <person name="Lang B.F."/>
            <person name="Lavin J.L."/>
            <person name="Lee S."/>
            <person name="Li W."/>
            <person name="Lindquist E."/>
            <person name="Lopez-Garcia S."/>
            <person name="Luque E.M."/>
            <person name="Marcos A.T."/>
            <person name="Martin J."/>
            <person name="McCluskey K."/>
            <person name="Medina H.R."/>
            <person name="Miralles-Duran A."/>
            <person name="Miyazaki A."/>
            <person name="Munoz-Torres E."/>
            <person name="Oguiza J.A."/>
            <person name="Ohm R."/>
            <person name="Olmedo M."/>
            <person name="Orejas M."/>
            <person name="Ortiz-Castellanos L."/>
            <person name="Pisabarro A.G."/>
            <person name="Rodriguez-Romero J."/>
            <person name="Ruiz-Herrera J."/>
            <person name="Ruiz-Vazquez R."/>
            <person name="Sanz C."/>
            <person name="Schackwitz W."/>
            <person name="Schmutz J."/>
            <person name="Shahriari M."/>
            <person name="Shelest E."/>
            <person name="Silva-Franco F."/>
            <person name="Soanes D."/>
            <person name="Syed K."/>
            <person name="Tagua V.G."/>
            <person name="Talbot N.J."/>
            <person name="Thon M."/>
            <person name="De vries R.P."/>
            <person name="Wiebenga A."/>
            <person name="Yadav J.S."/>
            <person name="Braun E.L."/>
            <person name="Baker S."/>
            <person name="Garre V."/>
            <person name="Horwitz B."/>
            <person name="Torres-Martinez S."/>
            <person name="Idnurm A."/>
            <person name="Herrera-Estrella A."/>
            <person name="Gabaldon T."/>
            <person name="Grigoriev I.V."/>
        </authorList>
    </citation>
    <scope>NUCLEOTIDE SEQUENCE [LARGE SCALE GENOMIC DNA]</scope>
    <source>
        <strain evidence="2">NRRL 1555(-)</strain>
    </source>
</reference>
<dbReference type="GeneID" id="29003510"/>
<dbReference type="InParanoid" id="A0A162NBQ5"/>
<dbReference type="EMBL" id="KV440998">
    <property type="protein sequence ID" value="OAD67734.1"/>
    <property type="molecule type" value="Genomic_DNA"/>
</dbReference>